<dbReference type="GO" id="GO:0006203">
    <property type="term" value="P:dGTP catabolic process"/>
    <property type="evidence" value="ECO:0007669"/>
    <property type="project" value="TreeGrafter"/>
</dbReference>
<accession>A0A1H9G695</accession>
<evidence type="ECO:0000256" key="2">
    <source>
        <dbReference type="ARBA" id="ARBA00061115"/>
    </source>
</evidence>
<dbReference type="InterPro" id="IPR004518">
    <property type="entry name" value="MazG-like_dom"/>
</dbReference>
<feature type="domain" description="NTP pyrophosphohydrolase MazG-like" evidence="5">
    <location>
        <begin position="173"/>
        <end position="231"/>
    </location>
</feature>
<evidence type="ECO:0000256" key="3">
    <source>
        <dbReference type="ARBA" id="ARBA00066372"/>
    </source>
</evidence>
<dbReference type="EMBL" id="FOFO01000033">
    <property type="protein sequence ID" value="SEQ45601.1"/>
    <property type="molecule type" value="Genomic_DNA"/>
</dbReference>
<evidence type="ECO:0000256" key="1">
    <source>
        <dbReference type="ARBA" id="ARBA00052141"/>
    </source>
</evidence>
<evidence type="ECO:0000259" key="5">
    <source>
        <dbReference type="Pfam" id="PF03819"/>
    </source>
</evidence>
<comment type="similarity">
    <text evidence="2">Belongs to the nucleoside triphosphate pyrophosphohydrolase family.</text>
</comment>
<dbReference type="InterPro" id="IPR011551">
    <property type="entry name" value="NTP_PyrPHydrolase_MazG"/>
</dbReference>
<evidence type="ECO:0000313" key="6">
    <source>
        <dbReference type="EMBL" id="SEQ45601.1"/>
    </source>
</evidence>
<dbReference type="GO" id="GO:0046061">
    <property type="term" value="P:dATP catabolic process"/>
    <property type="evidence" value="ECO:0007669"/>
    <property type="project" value="TreeGrafter"/>
</dbReference>
<gene>
    <name evidence="6" type="ORF">SAMN05421693_13312</name>
</gene>
<keyword evidence="7" id="KW-1185">Reference proteome</keyword>
<dbReference type="GO" id="GO:0046052">
    <property type="term" value="P:UTP catabolic process"/>
    <property type="evidence" value="ECO:0007669"/>
    <property type="project" value="TreeGrafter"/>
</dbReference>
<evidence type="ECO:0000313" key="7">
    <source>
        <dbReference type="Proteomes" id="UP000199496"/>
    </source>
</evidence>
<dbReference type="GO" id="GO:0046076">
    <property type="term" value="P:dTTP catabolic process"/>
    <property type="evidence" value="ECO:0007669"/>
    <property type="project" value="TreeGrafter"/>
</dbReference>
<dbReference type="GO" id="GO:0047693">
    <property type="term" value="F:ATP diphosphatase activity"/>
    <property type="evidence" value="ECO:0007669"/>
    <property type="project" value="UniProtKB-EC"/>
</dbReference>
<dbReference type="GO" id="GO:0006950">
    <property type="term" value="P:response to stress"/>
    <property type="evidence" value="ECO:0007669"/>
    <property type="project" value="UniProtKB-ARBA"/>
</dbReference>
<dbReference type="RefSeq" id="WP_090209230.1">
    <property type="nucleotide sequence ID" value="NZ_FOFO01000033.1"/>
</dbReference>
<reference evidence="6 7" key="1">
    <citation type="submission" date="2016-10" db="EMBL/GenBank/DDBJ databases">
        <authorList>
            <person name="de Groot N.N."/>
        </authorList>
    </citation>
    <scope>NUCLEOTIDE SEQUENCE [LARGE SCALE GENOMIC DNA]</scope>
    <source>
        <strain evidence="6 7">B7-7</strain>
    </source>
</reference>
<dbReference type="CDD" id="cd11528">
    <property type="entry name" value="NTP-PPase_MazG_Nterm"/>
    <property type="match status" value="1"/>
</dbReference>
<proteinExistence type="inferred from homology"/>
<dbReference type="AlphaFoldDB" id="A0A1H9G695"/>
<dbReference type="PANTHER" id="PTHR30522:SF0">
    <property type="entry name" value="NUCLEOSIDE TRIPHOSPHATE PYROPHOSPHOHYDROLASE"/>
    <property type="match status" value="1"/>
</dbReference>
<comment type="catalytic activity">
    <reaction evidence="1">
        <text>ATP + H2O = AMP + diphosphate + H(+)</text>
        <dbReference type="Rhea" id="RHEA:14245"/>
        <dbReference type="ChEBI" id="CHEBI:15377"/>
        <dbReference type="ChEBI" id="CHEBI:15378"/>
        <dbReference type="ChEBI" id="CHEBI:30616"/>
        <dbReference type="ChEBI" id="CHEBI:33019"/>
        <dbReference type="ChEBI" id="CHEBI:456215"/>
        <dbReference type="EC" id="3.6.1.8"/>
    </reaction>
</comment>
<dbReference type="GO" id="GO:0046081">
    <property type="term" value="P:dUTP catabolic process"/>
    <property type="evidence" value="ECO:0007669"/>
    <property type="project" value="TreeGrafter"/>
</dbReference>
<dbReference type="EC" id="3.6.1.8" evidence="3"/>
<dbReference type="Gene3D" id="1.10.287.1080">
    <property type="entry name" value="MazG-like"/>
    <property type="match status" value="2"/>
</dbReference>
<dbReference type="Proteomes" id="UP000199496">
    <property type="component" value="Unassembled WGS sequence"/>
</dbReference>
<protein>
    <recommendedName>
        <fullName evidence="4">Nucleoside triphosphate pyrophosphohydrolase</fullName>
        <ecNumber evidence="3">3.6.1.8</ecNumber>
    </recommendedName>
</protein>
<dbReference type="OrthoDB" id="9808939at2"/>
<dbReference type="FunFam" id="1.10.287.1080:FF:000001">
    <property type="entry name" value="Nucleoside triphosphate pyrophosphohydrolase"/>
    <property type="match status" value="1"/>
</dbReference>
<dbReference type="SUPFAM" id="SSF101386">
    <property type="entry name" value="all-alpha NTP pyrophosphatases"/>
    <property type="match status" value="2"/>
</dbReference>
<sequence>MTTSSAGINDVLEIMARLRDPETGCSWDLKQTYDSIVPHTLEEAYEVADAVARRDFDELRSELGDLLLQVVFHARLAEEENRFDFNDVARTLADKLIRRHPHVFAGVRFASEQAQHGAWEAAKAQERAERQDGAAGHLDGVALTLPALVRAAKLQKRAARVGFDWADAAPVLDKIHEELDEVRAEMGAGAPHTRLEDELGDVLFAVANLARHLKVDPEAALRRTNAKFERRFRCMERILAQESRSMEDESLEALETLWQLAKAQVG</sequence>
<dbReference type="CDD" id="cd11529">
    <property type="entry name" value="NTP-PPase_MazG_Cterm"/>
    <property type="match status" value="1"/>
</dbReference>
<dbReference type="InterPro" id="IPR048011">
    <property type="entry name" value="NTP-PPase_MazG-like_C"/>
</dbReference>
<evidence type="ECO:0000256" key="4">
    <source>
        <dbReference type="ARBA" id="ARBA00074799"/>
    </source>
</evidence>
<dbReference type="PANTHER" id="PTHR30522">
    <property type="entry name" value="NUCLEOSIDE TRIPHOSPHATE PYROPHOSPHOHYDROLASE"/>
    <property type="match status" value="1"/>
</dbReference>
<dbReference type="InterPro" id="IPR048015">
    <property type="entry name" value="NTP-PPase_MazG-like_N"/>
</dbReference>
<dbReference type="GO" id="GO:0046047">
    <property type="term" value="P:TTP catabolic process"/>
    <property type="evidence" value="ECO:0007669"/>
    <property type="project" value="TreeGrafter"/>
</dbReference>
<feature type="domain" description="NTP pyrophosphohydrolase MazG-like" evidence="5">
    <location>
        <begin position="31"/>
        <end position="104"/>
    </location>
</feature>
<dbReference type="NCBIfam" id="NF007113">
    <property type="entry name" value="PRK09562.1"/>
    <property type="match status" value="1"/>
</dbReference>
<organism evidence="6 7">
    <name type="scientific">Ectothiorhodospira magna</name>
    <dbReference type="NCBI Taxonomy" id="867345"/>
    <lineage>
        <taxon>Bacteria</taxon>
        <taxon>Pseudomonadati</taxon>
        <taxon>Pseudomonadota</taxon>
        <taxon>Gammaproteobacteria</taxon>
        <taxon>Chromatiales</taxon>
        <taxon>Ectothiorhodospiraceae</taxon>
        <taxon>Ectothiorhodospira</taxon>
    </lineage>
</organism>
<dbReference type="Pfam" id="PF03819">
    <property type="entry name" value="MazG"/>
    <property type="match status" value="2"/>
</dbReference>
<dbReference type="NCBIfam" id="TIGR00444">
    <property type="entry name" value="mazG"/>
    <property type="match status" value="1"/>
</dbReference>
<name>A0A1H9G695_9GAMM</name>
<dbReference type="FunFam" id="1.10.287.1080:FF:000003">
    <property type="entry name" value="Nucleoside triphosphate pyrophosphohydrolase"/>
    <property type="match status" value="1"/>
</dbReference>
<dbReference type="STRING" id="867345.SAMN05421693_13312"/>